<name>A0A931AEU0_9ACTN</name>
<feature type="transmembrane region" description="Helical" evidence="1">
    <location>
        <begin position="446"/>
        <end position="465"/>
    </location>
</feature>
<comment type="caution">
    <text evidence="2">The sequence shown here is derived from an EMBL/GenBank/DDBJ whole genome shotgun (WGS) entry which is preliminary data.</text>
</comment>
<evidence type="ECO:0000313" key="3">
    <source>
        <dbReference type="Proteomes" id="UP000605361"/>
    </source>
</evidence>
<feature type="transmembrane region" description="Helical" evidence="1">
    <location>
        <begin position="556"/>
        <end position="574"/>
    </location>
</feature>
<dbReference type="Proteomes" id="UP000605361">
    <property type="component" value="Unassembled WGS sequence"/>
</dbReference>
<feature type="transmembrane region" description="Helical" evidence="1">
    <location>
        <begin position="318"/>
        <end position="338"/>
    </location>
</feature>
<feature type="transmembrane region" description="Helical" evidence="1">
    <location>
        <begin position="157"/>
        <end position="173"/>
    </location>
</feature>
<evidence type="ECO:0000313" key="2">
    <source>
        <dbReference type="EMBL" id="MBF8190290.1"/>
    </source>
</evidence>
<dbReference type="EMBL" id="JADOGI010000117">
    <property type="protein sequence ID" value="MBF8190290.1"/>
    <property type="molecule type" value="Genomic_DNA"/>
</dbReference>
<feature type="transmembrane region" description="Helical" evidence="1">
    <location>
        <begin position="117"/>
        <end position="137"/>
    </location>
</feature>
<feature type="transmembrane region" description="Helical" evidence="1">
    <location>
        <begin position="193"/>
        <end position="210"/>
    </location>
</feature>
<organism evidence="2 3">
    <name type="scientific">Nonomuraea cypriaca</name>
    <dbReference type="NCBI Taxonomy" id="1187855"/>
    <lineage>
        <taxon>Bacteria</taxon>
        <taxon>Bacillati</taxon>
        <taxon>Actinomycetota</taxon>
        <taxon>Actinomycetes</taxon>
        <taxon>Streptosporangiales</taxon>
        <taxon>Streptosporangiaceae</taxon>
        <taxon>Nonomuraea</taxon>
    </lineage>
</organism>
<evidence type="ECO:0000256" key="1">
    <source>
        <dbReference type="SAM" id="Phobius"/>
    </source>
</evidence>
<dbReference type="AlphaFoldDB" id="A0A931AEU0"/>
<feature type="transmembrane region" description="Helical" evidence="1">
    <location>
        <begin position="630"/>
        <end position="650"/>
    </location>
</feature>
<proteinExistence type="predicted"/>
<dbReference type="RefSeq" id="WP_195899213.1">
    <property type="nucleotide sequence ID" value="NZ_JADOGI010000117.1"/>
</dbReference>
<reference evidence="2" key="1">
    <citation type="submission" date="2020-11" db="EMBL/GenBank/DDBJ databases">
        <title>Whole-genome analyses of Nonomuraea sp. K274.</title>
        <authorList>
            <person name="Veyisoglu A."/>
        </authorList>
    </citation>
    <scope>NUCLEOTIDE SEQUENCE</scope>
    <source>
        <strain evidence="2">K274</strain>
    </source>
</reference>
<accession>A0A931AEU0</accession>
<feature type="transmembrane region" description="Helical" evidence="1">
    <location>
        <begin position="279"/>
        <end position="297"/>
    </location>
</feature>
<feature type="transmembrane region" description="Helical" evidence="1">
    <location>
        <begin position="586"/>
        <end position="610"/>
    </location>
</feature>
<gene>
    <name evidence="2" type="ORF">ITP53_32170</name>
</gene>
<feature type="transmembrane region" description="Helical" evidence="1">
    <location>
        <begin position="514"/>
        <end position="536"/>
    </location>
</feature>
<keyword evidence="1" id="KW-0812">Transmembrane</keyword>
<keyword evidence="1" id="KW-0472">Membrane</keyword>
<feature type="transmembrane region" description="Helical" evidence="1">
    <location>
        <begin position="85"/>
        <end position="105"/>
    </location>
</feature>
<keyword evidence="1" id="KW-1133">Transmembrane helix</keyword>
<sequence length="837" mass="88891">MAKTTRTFLLTAAVFALAVSGLCAVPPVGYFLLSRALAVVLVFPGLGQGRPAITAAILVAFAVALTAGAHVVFRWSGFGESRLGLLVCWGLAGGPAGVFAVLAWARLHDRPFQEHAAYAASWGMATALLAALLALAVTRRVPAAPRGRERSFHPRTWVLPALVAGWAVVWNVLPGEQPLLAWLPLSEKYFDQVAVVLATVAAGSLEGVLRRRLPVEGRPGRAFVLAWLAACAAPLVYAAVVAIDGGMRELLLAEPLSPVWVTDYLQDLGSALVAEPAQVAVPPLLIALVATVWQRIVPRRERAPAAPDPVRTDRRWSLVVAGAALALTYSCLAVTSRYPALTRRTFDEETPVMLRALALLAPPDPVLGTTVVVWSWTVAAAFGASAAVLVYVAVRGRLVRLFPASDYLVLVAALALAAALAWNAGGVIAYAVTGERPLGVSPAEEAAAFTAFVLPVFAALLFIVHSQAAVTRFARIVDLEGERAKLGERYRAWKEQVREHAPGRRERGLIAARAAGAALVLAVVAGAVPGFGIEVLDNGLLPAVPALSLAMPPPDNLMTALYIVFLAGLAYLGLMKANLRERRVPAWLALWGLSVVAGGLAALGPAGLQMGLVAGPFVVAGLVVTLRRKVLMYGAAVLVLVALVPLVRVAPAREQVLIRPATWQETRARLTIDASYPRAEGADVARVNAALFAPVQEAVEEVSRDLRANPAATAEVRSTYVVVRNDAAVISVRYTFPGRAGRAVNFDRAAGDTLTVHEIFAPAAFTPAGRRLLAGALRPLMPRGQDPRTVTADNERLLVNLGTGAVEFMFGRDYFCTDCAPFTVRVPRERLGDLLRR</sequence>
<protein>
    <submittedName>
        <fullName evidence="2">Uncharacterized protein</fullName>
    </submittedName>
</protein>
<feature type="transmembrane region" description="Helical" evidence="1">
    <location>
        <begin position="373"/>
        <end position="394"/>
    </location>
</feature>
<feature type="transmembrane region" description="Helical" evidence="1">
    <location>
        <begin position="406"/>
        <end position="431"/>
    </location>
</feature>
<feature type="transmembrane region" description="Helical" evidence="1">
    <location>
        <begin position="52"/>
        <end position="73"/>
    </location>
</feature>
<feature type="transmembrane region" description="Helical" evidence="1">
    <location>
        <begin position="222"/>
        <end position="243"/>
    </location>
</feature>
<keyword evidence="3" id="KW-1185">Reference proteome</keyword>